<evidence type="ECO:0000313" key="3">
    <source>
        <dbReference type="Proteomes" id="UP001359559"/>
    </source>
</evidence>
<accession>A0AAN9Q3G3</accession>
<name>A0AAN9Q3G3_CLITE</name>
<evidence type="ECO:0000313" key="2">
    <source>
        <dbReference type="EMBL" id="KAK7317448.1"/>
    </source>
</evidence>
<comment type="caution">
    <text evidence="2">The sequence shown here is derived from an EMBL/GenBank/DDBJ whole genome shotgun (WGS) entry which is preliminary data.</text>
</comment>
<organism evidence="2 3">
    <name type="scientific">Clitoria ternatea</name>
    <name type="common">Butterfly pea</name>
    <dbReference type="NCBI Taxonomy" id="43366"/>
    <lineage>
        <taxon>Eukaryota</taxon>
        <taxon>Viridiplantae</taxon>
        <taxon>Streptophyta</taxon>
        <taxon>Embryophyta</taxon>
        <taxon>Tracheophyta</taxon>
        <taxon>Spermatophyta</taxon>
        <taxon>Magnoliopsida</taxon>
        <taxon>eudicotyledons</taxon>
        <taxon>Gunneridae</taxon>
        <taxon>Pentapetalae</taxon>
        <taxon>rosids</taxon>
        <taxon>fabids</taxon>
        <taxon>Fabales</taxon>
        <taxon>Fabaceae</taxon>
        <taxon>Papilionoideae</taxon>
        <taxon>50 kb inversion clade</taxon>
        <taxon>NPAAA clade</taxon>
        <taxon>indigoferoid/millettioid clade</taxon>
        <taxon>Phaseoleae</taxon>
        <taxon>Clitoria</taxon>
    </lineage>
</organism>
<dbReference type="AlphaFoldDB" id="A0AAN9Q3G3"/>
<dbReference type="EMBL" id="JAYKXN010000001">
    <property type="protein sequence ID" value="KAK7317448.1"/>
    <property type="molecule type" value="Genomic_DNA"/>
</dbReference>
<keyword evidence="1" id="KW-1133">Transmembrane helix</keyword>
<keyword evidence="1" id="KW-0812">Transmembrane</keyword>
<proteinExistence type="predicted"/>
<sequence>MVYLCFTVYVLDDQNPVIVYLSYLIICCLLLGMDYSPKFSPCVPPYGAFADSVMVPLLIHHHPFPAVITFVPQ</sequence>
<feature type="transmembrane region" description="Helical" evidence="1">
    <location>
        <begin position="17"/>
        <end position="35"/>
    </location>
</feature>
<evidence type="ECO:0000256" key="1">
    <source>
        <dbReference type="SAM" id="Phobius"/>
    </source>
</evidence>
<dbReference type="Proteomes" id="UP001359559">
    <property type="component" value="Unassembled WGS sequence"/>
</dbReference>
<gene>
    <name evidence="2" type="ORF">RJT34_01694</name>
</gene>
<keyword evidence="3" id="KW-1185">Reference proteome</keyword>
<reference evidence="2 3" key="1">
    <citation type="submission" date="2024-01" db="EMBL/GenBank/DDBJ databases">
        <title>The genomes of 5 underutilized Papilionoideae crops provide insights into root nodulation and disease resistance.</title>
        <authorList>
            <person name="Yuan L."/>
        </authorList>
    </citation>
    <scope>NUCLEOTIDE SEQUENCE [LARGE SCALE GENOMIC DNA]</scope>
    <source>
        <strain evidence="2">LY-2023</strain>
        <tissue evidence="2">Leaf</tissue>
    </source>
</reference>
<protein>
    <submittedName>
        <fullName evidence="2">Uncharacterized protein</fullName>
    </submittedName>
</protein>
<keyword evidence="1" id="KW-0472">Membrane</keyword>